<reference evidence="3" key="1">
    <citation type="journal article" date="2019" name="Int. J. Syst. Evol. Microbiol.">
        <title>The Global Catalogue of Microorganisms (GCM) 10K type strain sequencing project: providing services to taxonomists for standard genome sequencing and annotation.</title>
        <authorList>
            <consortium name="The Broad Institute Genomics Platform"/>
            <consortium name="The Broad Institute Genome Sequencing Center for Infectious Disease"/>
            <person name="Wu L."/>
            <person name="Ma J."/>
        </authorList>
    </citation>
    <scope>NUCLEOTIDE SEQUENCE [LARGE SCALE GENOMIC DNA]</scope>
    <source>
        <strain evidence="3">KCTC 42953</strain>
    </source>
</reference>
<keyword evidence="1" id="KW-0732">Signal</keyword>
<accession>A0ABV7JF51</accession>
<proteinExistence type="predicted"/>
<comment type="caution">
    <text evidence="2">The sequence shown here is derived from an EMBL/GenBank/DDBJ whole genome shotgun (WGS) entry which is preliminary data.</text>
</comment>
<sequence>MKSLLTFSAVLCFAFGARPLQAAVYEVGPNQALSRIGEVPWASLQAGDLVRIHWRSTPYREKWVINAVGTAMAPIVVQGVPGPQGQLPVIDAEDAETVPGVNFWNERRGLIKIGGSNTPSNPIPQHIIVEHLDLRSARPPFQFTNDGGGTETYSNNAASLYVEIGQHITFRNNIIHNSGNGIFVGANGGETQDILIQNNHIYDNGIVGRIFEHNTYTAAIGIIYEGNRFGALRDGAGGNNLKDRSAGLVVRYNWIEDGNRQLDLVDAEDSAVLVNHPSYSTTHVYGNVLIESDGQGNSQILHYGGDSGTTADYRKGDLYFYNNTVISTRSGNTTLMGLSTNDETAHMFNNVYYGTSNGGTLALVGGAGTLEFEHNWLKSGWNDCHCSPTGAVINLGNNVVGTVPGFNDFNNQDFSLAASNELQDGGMSLPVNLIPDHDLYRQYHRHQIIDNRPIQGSLDIGAFERCDELGCDLIFMDGFD</sequence>
<dbReference type="EMBL" id="JBHRTS010000010">
    <property type="protein sequence ID" value="MFC3195842.1"/>
    <property type="molecule type" value="Genomic_DNA"/>
</dbReference>
<evidence type="ECO:0000313" key="2">
    <source>
        <dbReference type="EMBL" id="MFC3195842.1"/>
    </source>
</evidence>
<dbReference type="InterPro" id="IPR011050">
    <property type="entry name" value="Pectin_lyase_fold/virulence"/>
</dbReference>
<organism evidence="2 3">
    <name type="scientific">Marinicella sediminis</name>
    <dbReference type="NCBI Taxonomy" id="1792834"/>
    <lineage>
        <taxon>Bacteria</taxon>
        <taxon>Pseudomonadati</taxon>
        <taxon>Pseudomonadota</taxon>
        <taxon>Gammaproteobacteria</taxon>
        <taxon>Lysobacterales</taxon>
        <taxon>Marinicellaceae</taxon>
        <taxon>Marinicella</taxon>
    </lineage>
</organism>
<name>A0ABV7JF51_9GAMM</name>
<dbReference type="Gene3D" id="2.160.20.10">
    <property type="entry name" value="Single-stranded right-handed beta-helix, Pectin lyase-like"/>
    <property type="match status" value="1"/>
</dbReference>
<dbReference type="SMART" id="SM00710">
    <property type="entry name" value="PbH1"/>
    <property type="match status" value="3"/>
</dbReference>
<dbReference type="Proteomes" id="UP001595533">
    <property type="component" value="Unassembled WGS sequence"/>
</dbReference>
<dbReference type="InterPro" id="IPR006626">
    <property type="entry name" value="PbH1"/>
</dbReference>
<evidence type="ECO:0000313" key="3">
    <source>
        <dbReference type="Proteomes" id="UP001595533"/>
    </source>
</evidence>
<feature type="chain" id="PRO_5047538784" evidence="1">
    <location>
        <begin position="23"/>
        <end position="480"/>
    </location>
</feature>
<dbReference type="SUPFAM" id="SSF51126">
    <property type="entry name" value="Pectin lyase-like"/>
    <property type="match status" value="1"/>
</dbReference>
<keyword evidence="3" id="KW-1185">Reference proteome</keyword>
<dbReference type="InterPro" id="IPR012334">
    <property type="entry name" value="Pectin_lyas_fold"/>
</dbReference>
<gene>
    <name evidence="2" type="ORF">ACFODZ_16425</name>
</gene>
<feature type="signal peptide" evidence="1">
    <location>
        <begin position="1"/>
        <end position="22"/>
    </location>
</feature>
<evidence type="ECO:0000256" key="1">
    <source>
        <dbReference type="SAM" id="SignalP"/>
    </source>
</evidence>
<dbReference type="RefSeq" id="WP_157893030.1">
    <property type="nucleotide sequence ID" value="NZ_JBHRTS010000010.1"/>
</dbReference>
<protein>
    <submittedName>
        <fullName evidence="2">Right-handed parallel beta-helix repeat-containing protein</fullName>
    </submittedName>
</protein>